<comment type="caution">
    <text evidence="7">The sequence shown here is derived from an EMBL/GenBank/DDBJ whole genome shotgun (WGS) entry which is preliminary data.</text>
</comment>
<dbReference type="PANTHER" id="PTHR30006:SF3">
    <property type="entry name" value="THIAMINE-BINDING PERIPLASMIC PROTEIN"/>
    <property type="match status" value="1"/>
</dbReference>
<feature type="chain" id="PRO_5008053439" evidence="6">
    <location>
        <begin position="36"/>
        <end position="360"/>
    </location>
</feature>
<name>A0A176XGV9_AGRTU</name>
<evidence type="ECO:0000256" key="4">
    <source>
        <dbReference type="ARBA" id="ARBA00022729"/>
    </source>
</evidence>
<protein>
    <submittedName>
        <fullName evidence="7">ABC transporter substrate-binding protein</fullName>
    </submittedName>
</protein>
<dbReference type="CDD" id="cd13589">
    <property type="entry name" value="PBP2_polyamine_RpCGA009"/>
    <property type="match status" value="1"/>
</dbReference>
<evidence type="ECO:0000256" key="3">
    <source>
        <dbReference type="ARBA" id="ARBA00022448"/>
    </source>
</evidence>
<dbReference type="AlphaFoldDB" id="A0A176XGV9"/>
<dbReference type="InterPro" id="IPR006059">
    <property type="entry name" value="SBP"/>
</dbReference>
<gene>
    <name evidence="7" type="ORF">A7J57_00895</name>
</gene>
<dbReference type="EMBL" id="LXPS01000003">
    <property type="protein sequence ID" value="OAE49203.1"/>
    <property type="molecule type" value="Genomic_DNA"/>
</dbReference>
<dbReference type="Pfam" id="PF13416">
    <property type="entry name" value="SBP_bac_8"/>
    <property type="match status" value="1"/>
</dbReference>
<organism evidence="7 8">
    <name type="scientific">Agrobacterium tumefaciens</name>
    <dbReference type="NCBI Taxonomy" id="358"/>
    <lineage>
        <taxon>Bacteria</taxon>
        <taxon>Pseudomonadati</taxon>
        <taxon>Pseudomonadota</taxon>
        <taxon>Alphaproteobacteria</taxon>
        <taxon>Hyphomicrobiales</taxon>
        <taxon>Rhizobiaceae</taxon>
        <taxon>Rhizobium/Agrobacterium group</taxon>
        <taxon>Agrobacterium</taxon>
        <taxon>Agrobacterium tumefaciens complex</taxon>
    </lineage>
</organism>
<comment type="similarity">
    <text evidence="2">Belongs to the bacterial solute-binding protein 1 family.</text>
</comment>
<evidence type="ECO:0000313" key="8">
    <source>
        <dbReference type="Proteomes" id="UP000077098"/>
    </source>
</evidence>
<evidence type="ECO:0000256" key="1">
    <source>
        <dbReference type="ARBA" id="ARBA00004418"/>
    </source>
</evidence>
<evidence type="ECO:0000256" key="6">
    <source>
        <dbReference type="SAM" id="SignalP"/>
    </source>
</evidence>
<dbReference type="Proteomes" id="UP000077098">
    <property type="component" value="Unassembled WGS sequence"/>
</dbReference>
<keyword evidence="5" id="KW-0574">Periplasm</keyword>
<evidence type="ECO:0000256" key="5">
    <source>
        <dbReference type="ARBA" id="ARBA00022764"/>
    </source>
</evidence>
<dbReference type="GO" id="GO:0030976">
    <property type="term" value="F:thiamine pyrophosphate binding"/>
    <property type="evidence" value="ECO:0007669"/>
    <property type="project" value="TreeGrafter"/>
</dbReference>
<dbReference type="SUPFAM" id="SSF53850">
    <property type="entry name" value="Periplasmic binding protein-like II"/>
    <property type="match status" value="1"/>
</dbReference>
<proteinExistence type="inferred from homology"/>
<evidence type="ECO:0000256" key="2">
    <source>
        <dbReference type="ARBA" id="ARBA00008520"/>
    </source>
</evidence>
<dbReference type="GO" id="GO:0030288">
    <property type="term" value="C:outer membrane-bounded periplasmic space"/>
    <property type="evidence" value="ECO:0007669"/>
    <property type="project" value="TreeGrafter"/>
</dbReference>
<dbReference type="GO" id="GO:0030975">
    <property type="term" value="F:thiamine binding"/>
    <property type="evidence" value="ECO:0007669"/>
    <property type="project" value="TreeGrafter"/>
</dbReference>
<dbReference type="Gene3D" id="3.40.190.10">
    <property type="entry name" value="Periplasmic binding protein-like II"/>
    <property type="match status" value="2"/>
</dbReference>
<accession>A0A176XGV9</accession>
<comment type="subcellular location">
    <subcellularLocation>
        <location evidence="1">Periplasm</location>
    </subcellularLocation>
</comment>
<evidence type="ECO:0000313" key="7">
    <source>
        <dbReference type="EMBL" id="OAE49203.1"/>
    </source>
</evidence>
<dbReference type="RefSeq" id="WP_063947369.1">
    <property type="nucleotide sequence ID" value="NZ_JBJDNA010000003.1"/>
</dbReference>
<dbReference type="PANTHER" id="PTHR30006">
    <property type="entry name" value="THIAMINE-BINDING PERIPLASMIC PROTEIN-RELATED"/>
    <property type="match status" value="1"/>
</dbReference>
<keyword evidence="3" id="KW-0813">Transport</keyword>
<feature type="signal peptide" evidence="6">
    <location>
        <begin position="1"/>
        <end position="35"/>
    </location>
</feature>
<dbReference type="GO" id="GO:0015888">
    <property type="term" value="P:thiamine transport"/>
    <property type="evidence" value="ECO:0007669"/>
    <property type="project" value="TreeGrafter"/>
</dbReference>
<sequence>MIRSDQTPKACLKSAFYMFATFALMFALGFQEANAEQRVVIATTGGTYEKALRDAWFEPFTELTGIKVVTVSGTDAEKRAKVAAMVQTGNVTWDLYLDGEIQAGSDAHFAVTEDLSEFCKQFIDSADLRADSCTRGGAKLQSTSTLLAYKLNENGSNPQTWADMWDLGRFPGARSFPSFDDPWRVLAAALLADGVPRDKLFPLDVDRAFRKLDQIRDSVQVWWRTGDQSVQAFRNDEYRVGQIWLTRAKALKAEGYKIGWSYDGAFLVGDRIALVRGAPNRQNALKLIEFWLRNPEVQAKACETLSCTPPSQKAISQMSPEARASLPSASDVENRIIVPDAQWINANMRMLVQRWNSWIR</sequence>
<keyword evidence="4 6" id="KW-0732">Signal</keyword>
<reference evidence="7 8" key="1">
    <citation type="submission" date="2016-05" db="EMBL/GenBank/DDBJ databases">
        <authorList>
            <person name="Lavstsen T."/>
            <person name="Jespersen J.S."/>
        </authorList>
    </citation>
    <scope>NUCLEOTIDE SEQUENCE [LARGE SCALE GENOMIC DNA]</scope>
    <source>
        <strain evidence="7 8">KCJ1736</strain>
    </source>
</reference>